<feature type="compositionally biased region" description="Pro residues" evidence="2">
    <location>
        <begin position="79"/>
        <end position="90"/>
    </location>
</feature>
<dbReference type="Proteomes" id="UP000279236">
    <property type="component" value="Unassembled WGS sequence"/>
</dbReference>
<reference evidence="3 4" key="1">
    <citation type="submission" date="2018-11" db="EMBL/GenBank/DDBJ databases">
        <title>Genome sequence of Apiotrichum porosum DSM 27194.</title>
        <authorList>
            <person name="Aliyu H."/>
            <person name="Gorte O."/>
            <person name="Ochsenreither K."/>
        </authorList>
    </citation>
    <scope>NUCLEOTIDE SEQUENCE [LARGE SCALE GENOMIC DNA]</scope>
    <source>
        <strain evidence="3 4">DSM 27194</strain>
    </source>
</reference>
<evidence type="ECO:0000313" key="4">
    <source>
        <dbReference type="Proteomes" id="UP000279236"/>
    </source>
</evidence>
<dbReference type="RefSeq" id="XP_028475392.1">
    <property type="nucleotide sequence ID" value="XM_028624320.1"/>
</dbReference>
<evidence type="ECO:0000313" key="3">
    <source>
        <dbReference type="EMBL" id="RSH80445.1"/>
    </source>
</evidence>
<evidence type="ECO:0000256" key="1">
    <source>
        <dbReference type="SAM" id="Coils"/>
    </source>
</evidence>
<dbReference type="EMBL" id="RSCE01000008">
    <property type="protein sequence ID" value="RSH80445.1"/>
    <property type="molecule type" value="Genomic_DNA"/>
</dbReference>
<name>A0A427XNF5_9TREE</name>
<sequence>MDTMYMIAPQSYGYANNEVAQPPPPTPFRPNGQPVEHDTVPSSFFHAAPPSQTDDWDMQSLVASCERHQLAAADRGAHPPSPITFSPAPPSLTSEPAATAFPTVRFPPSSPSPMRAYRDAVLVAEATDKAVADREVAIKNMEAKHLGAERDALVTQHQATLAQHQATLAQHQATLAEVKGEYARVHASRARARARLDAAELNTARLREALDARDTELAAATATNGALCARVADLEAELAAARAAGDDDDDDDDDDERDSAYVARIKRQTKALFVTGIGRVIRRPHFNLLRLWGQKKTNVSLILPYDATDIVTKIFDDDEEPSLLFEGDPTRPRNVKIHIFGDGVRKYTFTYSDCAKFGARRSNERTCVQSLEEVCKKLVEIDSLTAAEIDAGRRDSAQRVAR</sequence>
<organism evidence="3 4">
    <name type="scientific">Apiotrichum porosum</name>
    <dbReference type="NCBI Taxonomy" id="105984"/>
    <lineage>
        <taxon>Eukaryota</taxon>
        <taxon>Fungi</taxon>
        <taxon>Dikarya</taxon>
        <taxon>Basidiomycota</taxon>
        <taxon>Agaricomycotina</taxon>
        <taxon>Tremellomycetes</taxon>
        <taxon>Trichosporonales</taxon>
        <taxon>Trichosporonaceae</taxon>
        <taxon>Apiotrichum</taxon>
    </lineage>
</organism>
<feature type="region of interest" description="Disordered" evidence="2">
    <location>
        <begin position="15"/>
        <end position="53"/>
    </location>
</feature>
<dbReference type="AlphaFoldDB" id="A0A427XNF5"/>
<evidence type="ECO:0000256" key="2">
    <source>
        <dbReference type="SAM" id="MobiDB-lite"/>
    </source>
</evidence>
<keyword evidence="1" id="KW-0175">Coiled coil</keyword>
<gene>
    <name evidence="3" type="ORF">EHS24_009025</name>
</gene>
<keyword evidence="4" id="KW-1185">Reference proteome</keyword>
<protein>
    <submittedName>
        <fullName evidence="3">Uncharacterized protein</fullName>
    </submittedName>
</protein>
<feature type="coiled-coil region" evidence="1">
    <location>
        <begin position="161"/>
        <end position="209"/>
    </location>
</feature>
<dbReference type="GeneID" id="39593568"/>
<proteinExistence type="predicted"/>
<feature type="region of interest" description="Disordered" evidence="2">
    <location>
        <begin position="73"/>
        <end position="94"/>
    </location>
</feature>
<accession>A0A427XNF5</accession>
<comment type="caution">
    <text evidence="3">The sequence shown here is derived from an EMBL/GenBank/DDBJ whole genome shotgun (WGS) entry which is preliminary data.</text>
</comment>